<feature type="signal peptide" evidence="1">
    <location>
        <begin position="1"/>
        <end position="21"/>
    </location>
</feature>
<keyword evidence="1" id="KW-0732">Signal</keyword>
<dbReference type="eggNOG" id="COG3572">
    <property type="taxonomic scope" value="Bacteria"/>
</dbReference>
<dbReference type="EMBL" id="AUVB01000070">
    <property type="protein sequence ID" value="KGE03060.1"/>
    <property type="molecule type" value="Genomic_DNA"/>
</dbReference>
<sequence>MKLLRNTTAALAMALAAAVIADPAPKATADPAGPLALVGEAQLDVMFWSIYRSRLYCPDGVYEPGVRPLRLEIEYLRAIRSEDLVKRTAEEWEQLGIEDPAQERWLATLRELWPDVEKNDVLAVELESDGRATFLHNDSRLGTVPDPAFGQAFVDIWLSPETSRPELRLALTGDRGS</sequence>
<evidence type="ECO:0000259" key="2">
    <source>
        <dbReference type="Pfam" id="PF16036"/>
    </source>
</evidence>
<dbReference type="HOGENOM" id="CLU_102167_1_1_6"/>
<dbReference type="OrthoDB" id="8527419at2"/>
<organism evidence="3 4">
    <name type="scientific">Pseudohaliea rubra DSM 19751</name>
    <dbReference type="NCBI Taxonomy" id="1265313"/>
    <lineage>
        <taxon>Bacteria</taxon>
        <taxon>Pseudomonadati</taxon>
        <taxon>Pseudomonadota</taxon>
        <taxon>Gammaproteobacteria</taxon>
        <taxon>Cellvibrionales</taxon>
        <taxon>Halieaceae</taxon>
        <taxon>Pseudohaliea</taxon>
    </lineage>
</organism>
<dbReference type="AlphaFoldDB" id="A0A095VNW8"/>
<dbReference type="STRING" id="1265313.HRUBRA_02292"/>
<feature type="chain" id="PRO_5001911990" description="Chalcone isomerase domain-containing protein" evidence="1">
    <location>
        <begin position="22"/>
        <end position="177"/>
    </location>
</feature>
<name>A0A095VNW8_9GAMM</name>
<proteinExistence type="predicted"/>
<dbReference type="Proteomes" id="UP000029640">
    <property type="component" value="Unassembled WGS sequence"/>
</dbReference>
<accession>A0A095VNW8</accession>
<reference evidence="3 4" key="1">
    <citation type="journal article" date="2014" name="Genome Announc.">
        <title>Genome Sequence of Gammaproteobacterial Pseudohaliea rubra Type Strain DSM 19751, Isolated from Coastal Seawater of the Mediterranean Sea.</title>
        <authorList>
            <person name="Spring S."/>
            <person name="Fiebig A."/>
            <person name="Riedel T."/>
            <person name="Goker M."/>
            <person name="Klenk H.P."/>
        </authorList>
    </citation>
    <scope>NUCLEOTIDE SEQUENCE [LARGE SCALE GENOMIC DNA]</scope>
    <source>
        <strain evidence="3 4">DSM 19751</strain>
    </source>
</reference>
<evidence type="ECO:0000313" key="4">
    <source>
        <dbReference type="Proteomes" id="UP000029640"/>
    </source>
</evidence>
<dbReference type="Pfam" id="PF16036">
    <property type="entry name" value="Chalcone_3"/>
    <property type="match status" value="1"/>
</dbReference>
<dbReference type="InterPro" id="IPR016087">
    <property type="entry name" value="Chalcone_isomerase"/>
</dbReference>
<dbReference type="RefSeq" id="WP_052094346.1">
    <property type="nucleotide sequence ID" value="NZ_KN234750.1"/>
</dbReference>
<gene>
    <name evidence="3" type="ORF">HRUBRA_02292</name>
</gene>
<evidence type="ECO:0000256" key="1">
    <source>
        <dbReference type="SAM" id="SignalP"/>
    </source>
</evidence>
<keyword evidence="4" id="KW-1185">Reference proteome</keyword>
<comment type="caution">
    <text evidence="3">The sequence shown here is derived from an EMBL/GenBank/DDBJ whole genome shotgun (WGS) entry which is preliminary data.</text>
</comment>
<protein>
    <recommendedName>
        <fullName evidence="2">Chalcone isomerase domain-containing protein</fullName>
    </recommendedName>
</protein>
<feature type="domain" description="Chalcone isomerase" evidence="2">
    <location>
        <begin position="35"/>
        <end position="171"/>
    </location>
</feature>
<evidence type="ECO:0000313" key="3">
    <source>
        <dbReference type="EMBL" id="KGE03060.1"/>
    </source>
</evidence>